<organism evidence="9 10">
    <name type="scientific">Bifiguratus adelaidae</name>
    <dbReference type="NCBI Taxonomy" id="1938954"/>
    <lineage>
        <taxon>Eukaryota</taxon>
        <taxon>Fungi</taxon>
        <taxon>Fungi incertae sedis</taxon>
        <taxon>Mucoromycota</taxon>
        <taxon>Mucoromycotina</taxon>
        <taxon>Endogonomycetes</taxon>
        <taxon>Endogonales</taxon>
        <taxon>Endogonales incertae sedis</taxon>
        <taxon>Bifiguratus</taxon>
    </lineage>
</organism>
<dbReference type="Proteomes" id="UP000242875">
    <property type="component" value="Unassembled WGS sequence"/>
</dbReference>
<reference evidence="9 10" key="1">
    <citation type="journal article" date="2017" name="Mycologia">
        <title>Bifiguratus adelaidae, gen. et sp. nov., a new member of Mucoromycotina in endophytic and soil-dwelling habitats.</title>
        <authorList>
            <person name="Torres-Cruz T.J."/>
            <person name="Billingsley Tobias T.L."/>
            <person name="Almatruk M."/>
            <person name="Hesse C."/>
            <person name="Kuske C.R."/>
            <person name="Desiro A."/>
            <person name="Benucci G.M."/>
            <person name="Bonito G."/>
            <person name="Stajich J.E."/>
            <person name="Dunlap C."/>
            <person name="Arnold A.E."/>
            <person name="Porras-Alfaro A."/>
        </authorList>
    </citation>
    <scope>NUCLEOTIDE SEQUENCE [LARGE SCALE GENOMIC DNA]</scope>
    <source>
        <strain evidence="9 10">AZ0501</strain>
    </source>
</reference>
<dbReference type="PANTHER" id="PTHR12308:SF73">
    <property type="entry name" value="ANOCTAMIN"/>
    <property type="match status" value="1"/>
</dbReference>
<feature type="region of interest" description="Disordered" evidence="5">
    <location>
        <begin position="1"/>
        <end position="23"/>
    </location>
</feature>
<evidence type="ECO:0000256" key="1">
    <source>
        <dbReference type="ARBA" id="ARBA00004141"/>
    </source>
</evidence>
<dbReference type="Pfam" id="PF04547">
    <property type="entry name" value="Anoctamin"/>
    <property type="match status" value="1"/>
</dbReference>
<dbReference type="PANTHER" id="PTHR12308">
    <property type="entry name" value="ANOCTAMIN"/>
    <property type="match status" value="1"/>
</dbReference>
<evidence type="ECO:0000259" key="8">
    <source>
        <dbReference type="Pfam" id="PF20877"/>
    </source>
</evidence>
<dbReference type="InterPro" id="IPR049452">
    <property type="entry name" value="Anoctamin_TM"/>
</dbReference>
<evidence type="ECO:0008006" key="11">
    <source>
        <dbReference type="Google" id="ProtNLM"/>
    </source>
</evidence>
<keyword evidence="2 6" id="KW-0812">Transmembrane</keyword>
<dbReference type="InterPro" id="IPR049456">
    <property type="entry name" value="Anoctamin_N_fung"/>
</dbReference>
<dbReference type="InterPro" id="IPR007632">
    <property type="entry name" value="Anoctamin"/>
</dbReference>
<evidence type="ECO:0000256" key="2">
    <source>
        <dbReference type="ARBA" id="ARBA00022692"/>
    </source>
</evidence>
<protein>
    <recommendedName>
        <fullName evidence="11">Anoctamin dimerisation domain-containing protein</fullName>
    </recommendedName>
</protein>
<dbReference type="Pfam" id="PF20877">
    <property type="entry name" value="Anoctamin_N"/>
    <property type="match status" value="1"/>
</dbReference>
<feature type="transmembrane region" description="Helical" evidence="6">
    <location>
        <begin position="397"/>
        <end position="417"/>
    </location>
</feature>
<proteinExistence type="predicted"/>
<feature type="transmembrane region" description="Helical" evidence="6">
    <location>
        <begin position="446"/>
        <end position="466"/>
    </location>
</feature>
<evidence type="ECO:0000256" key="3">
    <source>
        <dbReference type="ARBA" id="ARBA00022989"/>
    </source>
</evidence>
<feature type="domain" description="Anoctamin transmembrane" evidence="7">
    <location>
        <begin position="199"/>
        <end position="652"/>
    </location>
</feature>
<dbReference type="AlphaFoldDB" id="A0A261Y6I6"/>
<gene>
    <name evidence="9" type="ORF">BZG36_01009</name>
</gene>
<evidence type="ECO:0000256" key="4">
    <source>
        <dbReference type="ARBA" id="ARBA00023136"/>
    </source>
</evidence>
<dbReference type="GO" id="GO:0032541">
    <property type="term" value="C:cortical endoplasmic reticulum"/>
    <property type="evidence" value="ECO:0007669"/>
    <property type="project" value="TreeGrafter"/>
</dbReference>
<evidence type="ECO:0000256" key="6">
    <source>
        <dbReference type="SAM" id="Phobius"/>
    </source>
</evidence>
<accession>A0A261Y6I6</accession>
<dbReference type="GO" id="GO:0005254">
    <property type="term" value="F:chloride channel activity"/>
    <property type="evidence" value="ECO:0007669"/>
    <property type="project" value="TreeGrafter"/>
</dbReference>
<keyword evidence="10" id="KW-1185">Reference proteome</keyword>
<comment type="caution">
    <text evidence="9">The sequence shown here is derived from an EMBL/GenBank/DDBJ whole genome shotgun (WGS) entry which is preliminary data.</text>
</comment>
<feature type="transmembrane region" description="Helical" evidence="6">
    <location>
        <begin position="239"/>
        <end position="255"/>
    </location>
</feature>
<dbReference type="OrthoDB" id="296386at2759"/>
<evidence type="ECO:0000259" key="7">
    <source>
        <dbReference type="Pfam" id="PF04547"/>
    </source>
</evidence>
<dbReference type="EMBL" id="MVBO01000006">
    <property type="protein sequence ID" value="OZJ06191.1"/>
    <property type="molecule type" value="Genomic_DNA"/>
</dbReference>
<dbReference type="GO" id="GO:0016020">
    <property type="term" value="C:membrane"/>
    <property type="evidence" value="ECO:0007669"/>
    <property type="project" value="UniProtKB-SubCell"/>
</dbReference>
<keyword evidence="4 6" id="KW-0472">Membrane</keyword>
<evidence type="ECO:0000313" key="9">
    <source>
        <dbReference type="EMBL" id="OZJ06191.1"/>
    </source>
</evidence>
<feature type="transmembrane region" description="Helical" evidence="6">
    <location>
        <begin position="313"/>
        <end position="335"/>
    </location>
</feature>
<feature type="transmembrane region" description="Helical" evidence="6">
    <location>
        <begin position="207"/>
        <end position="233"/>
    </location>
</feature>
<feature type="transmembrane region" description="Helical" evidence="6">
    <location>
        <begin position="347"/>
        <end position="371"/>
    </location>
</feature>
<feature type="domain" description="Anoctamin alpha-beta plait" evidence="8">
    <location>
        <begin position="36"/>
        <end position="163"/>
    </location>
</feature>
<keyword evidence="3 6" id="KW-1133">Transmembrane helix</keyword>
<evidence type="ECO:0000256" key="5">
    <source>
        <dbReference type="SAM" id="MobiDB-lite"/>
    </source>
</evidence>
<evidence type="ECO:0000313" key="10">
    <source>
        <dbReference type="Proteomes" id="UP000242875"/>
    </source>
</evidence>
<comment type="subcellular location">
    <subcellularLocation>
        <location evidence="1">Membrane</location>
        <topology evidence="1">Multi-pass membrane protein</topology>
    </subcellularLocation>
</comment>
<name>A0A261Y6I6_9FUNG</name>
<sequence>MNTERMQPAAESAANHVDNMLPLPKDKTASEHRIQADYVILFKFAPKPVASESREKYQQRVATAFENLCQSLDRVGLQVEVRPGNDNGELLIFVLCPWNILQKELAKARVDDWLAGVRSGDPDSSDSAATQTEIPEAERLRLVYNLLTLPTVDGGSNIIPGETPFVDGLFCLHDTEFNDHWVKAWATKYLIDDKDLLMIRNHFGEKIAFYFAYLQFYFLYLTIPAAVGVLIWILNLPTFTVSWSLFMVTWSIFYTEMWKRRQFELAVWWGTRNCSRTDKRRAAFEYEEVKKDPVTGESVPYFPVWKKWARRAVSIPVIAISAISLSVAIACVFMSEVFLKEYYRGPFAQYLVFLPTILYAAAVPQFSAAYVRMAKSLNKYENHPTDSKYEYHFVQKIFVANFLVSYMALLLIEWVYIPFQDWITPQVQRLSVQVKHDGVGPERLKAQFIALILTGQIINFFLEMVLPPVMRLVMSKVKQYTGKNGKETDVRRPVARDSPAEKDFLESARSQAALEDYNIYTDYVEMVIQFGHVSCFSTVWPLAPLCAFINDWIELRGDAVKICRYTRRPVPERAEDIGPWMENITALTWLASLTTSSYAYLFHPSTDIHSPYTPALTLCSVLLAEHVYFLLRAVIGTVVRSFPSWAQDMVKRDEYGLKQKWLQRLGGKDGLIKREVNAQEAAETEKARFNGESNAFWRGSIQEKVQKGMELLNSELKSQ</sequence>